<dbReference type="SUPFAM" id="SSF52141">
    <property type="entry name" value="Uracil-DNA glycosylase-like"/>
    <property type="match status" value="1"/>
</dbReference>
<feature type="domain" description="Uracil-DNA glycosylase-like" evidence="1">
    <location>
        <begin position="30"/>
        <end position="187"/>
    </location>
</feature>
<dbReference type="Proteomes" id="UP001229251">
    <property type="component" value="Unassembled WGS sequence"/>
</dbReference>
<evidence type="ECO:0000313" key="2">
    <source>
        <dbReference type="EMBL" id="MDK7186372.1"/>
    </source>
</evidence>
<evidence type="ECO:0000313" key="3">
    <source>
        <dbReference type="Proteomes" id="UP001229251"/>
    </source>
</evidence>
<dbReference type="Gene3D" id="3.40.470.10">
    <property type="entry name" value="Uracil-DNA glycosylase-like domain"/>
    <property type="match status" value="1"/>
</dbReference>
<dbReference type="CDD" id="cd10033">
    <property type="entry name" value="UDG_like"/>
    <property type="match status" value="1"/>
</dbReference>
<evidence type="ECO:0000259" key="1">
    <source>
        <dbReference type="SMART" id="SM00986"/>
    </source>
</evidence>
<dbReference type="InterPro" id="IPR047124">
    <property type="entry name" value="HI_0220.2"/>
</dbReference>
<dbReference type="InterPro" id="IPR036895">
    <property type="entry name" value="Uracil-DNA_glycosylase-like_sf"/>
</dbReference>
<dbReference type="SMART" id="SM00987">
    <property type="entry name" value="UreE_C"/>
    <property type="match status" value="1"/>
</dbReference>
<organism evidence="2 3">
    <name type="scientific">Facklamia hominis</name>
    <dbReference type="NCBI Taxonomy" id="178214"/>
    <lineage>
        <taxon>Bacteria</taxon>
        <taxon>Bacillati</taxon>
        <taxon>Bacillota</taxon>
        <taxon>Bacilli</taxon>
        <taxon>Lactobacillales</taxon>
        <taxon>Aerococcaceae</taxon>
        <taxon>Facklamia</taxon>
    </lineage>
</organism>
<dbReference type="Pfam" id="PF03167">
    <property type="entry name" value="UDG"/>
    <property type="match status" value="1"/>
</dbReference>
<comment type="caution">
    <text evidence="2">The sequence shown here is derived from an EMBL/GenBank/DDBJ whole genome shotgun (WGS) entry which is preliminary data.</text>
</comment>
<proteinExistence type="predicted"/>
<gene>
    <name evidence="2" type="ORF">QP433_00070</name>
</gene>
<dbReference type="RefSeq" id="WP_285065084.1">
    <property type="nucleotide sequence ID" value="NZ_JASOOE010000001.1"/>
</dbReference>
<protein>
    <submittedName>
        <fullName evidence="2">Uracil-DNA glycosylase family protein</fullName>
    </submittedName>
</protein>
<reference evidence="2" key="1">
    <citation type="submission" date="2023-05" db="EMBL/GenBank/DDBJ databases">
        <title>Cataloging the Phylogenetic Diversity of Human Bladder Bacteria.</title>
        <authorList>
            <person name="Du J."/>
        </authorList>
    </citation>
    <scope>NUCLEOTIDE SEQUENCE</scope>
    <source>
        <strain evidence="2">UMB1231</strain>
    </source>
</reference>
<dbReference type="SMART" id="SM00986">
    <property type="entry name" value="UDG"/>
    <property type="match status" value="1"/>
</dbReference>
<name>A0AAJ1Q4J0_9LACT</name>
<dbReference type="InterPro" id="IPR005122">
    <property type="entry name" value="Uracil-DNA_glycosylase-like"/>
</dbReference>
<dbReference type="AlphaFoldDB" id="A0AAJ1Q4J0"/>
<sequence>MTQLSLEQIHQAIWQDPANQAFQEKGWQPVYQAGAGAKLAIIGQAPGIKAQEAQIPWRDASGKRLREWLNLSEAVFYDPDQVALIPMDFYYPGKGKTGDLPPRKDFASKWHPQLFQAMPDLQLTILVGNYANKAYLKDRYQKNLTQTVQHYQDYLPQCFPLVHPSPLNGRWLKQHPWFQEQVVPVLQEQVADCLKNH</sequence>
<dbReference type="EMBL" id="JASOOE010000001">
    <property type="protein sequence ID" value="MDK7186372.1"/>
    <property type="molecule type" value="Genomic_DNA"/>
</dbReference>
<dbReference type="PANTHER" id="PTHR42160">
    <property type="entry name" value="URACIL-DNA GLYCOSYLASE SUPERFAMILY PROTEIN"/>
    <property type="match status" value="1"/>
</dbReference>
<dbReference type="PANTHER" id="PTHR42160:SF1">
    <property type="entry name" value="URACIL-DNA GLYCOSYLASE SUPERFAMILY PROTEIN"/>
    <property type="match status" value="1"/>
</dbReference>
<accession>A0AAJ1Q4J0</accession>